<sequence length="208" mass="21163">MPKLVNRAKMTTATTGTGTLTLGSAVDGYQSFAAAGVSDGDTVAYAIEDGTNWEIGTGTYTASGTTLTRSVSESSNADAAIALSGDAVVYVTARGEDILSPEGDQTLTGGFNVTPFANGTRSSGTLTPDPLNGNIQTAVNGGAHTLAPPATSCTMVIQYTNNASAGTITVSGFTQVTGDDLTTTNGHDFLFFITKIGSFSLLDVRALQ</sequence>
<name>A0A521FCF7_9RHOB</name>
<accession>A0A521FCF7</accession>
<reference evidence="1 2" key="1">
    <citation type="submission" date="2017-05" db="EMBL/GenBank/DDBJ databases">
        <authorList>
            <person name="Varghese N."/>
            <person name="Submissions S."/>
        </authorList>
    </citation>
    <scope>NUCLEOTIDE SEQUENCE [LARGE SCALE GENOMIC DNA]</scope>
    <source>
        <strain evidence="1 2">DSM 29506</strain>
    </source>
</reference>
<proteinExistence type="predicted"/>
<protein>
    <submittedName>
        <fullName evidence="1">Uncharacterized protein</fullName>
    </submittedName>
</protein>
<dbReference type="OrthoDB" id="8101534at2"/>
<keyword evidence="2" id="KW-1185">Reference proteome</keyword>
<dbReference type="RefSeq" id="WP_142494364.1">
    <property type="nucleotide sequence ID" value="NZ_FXTO01000026.1"/>
</dbReference>
<evidence type="ECO:0000313" key="1">
    <source>
        <dbReference type="EMBL" id="SMO93845.1"/>
    </source>
</evidence>
<organism evidence="1 2">
    <name type="scientific">Thalassovita litoralis</name>
    <dbReference type="NCBI Taxonomy" id="1010611"/>
    <lineage>
        <taxon>Bacteria</taxon>
        <taxon>Pseudomonadati</taxon>
        <taxon>Pseudomonadota</taxon>
        <taxon>Alphaproteobacteria</taxon>
        <taxon>Rhodobacterales</taxon>
        <taxon>Roseobacteraceae</taxon>
        <taxon>Thalassovita</taxon>
    </lineage>
</organism>
<dbReference type="AlphaFoldDB" id="A0A521FCF7"/>
<dbReference type="Proteomes" id="UP000316030">
    <property type="component" value="Unassembled WGS sequence"/>
</dbReference>
<dbReference type="EMBL" id="FXTO01000026">
    <property type="protein sequence ID" value="SMO93845.1"/>
    <property type="molecule type" value="Genomic_DNA"/>
</dbReference>
<gene>
    <name evidence="1" type="ORF">SAMN06265173_12653</name>
</gene>
<evidence type="ECO:0000313" key="2">
    <source>
        <dbReference type="Proteomes" id="UP000316030"/>
    </source>
</evidence>